<dbReference type="AlphaFoldDB" id="A0A2R6X7T2"/>
<dbReference type="OrthoDB" id="10265837at2759"/>
<evidence type="ECO:0000313" key="1">
    <source>
        <dbReference type="EMBL" id="PTQ42153.1"/>
    </source>
</evidence>
<sequence>MNSGIAWRRRDHFPSTCAFDTIDDRVVAQGEGRGEAHKMRVSIPCFQQQVELGAMEAVSIDVTKCRIVGCVTPKEFACPGAYDRSGIQHHPIVAFVASMSPMELFPPNARIRQERHKSLSDTGPDVPRVSCIWHVDRSMTVRYTNLTPWHIQVV</sequence>
<name>A0A2R6X7T2_MARPO</name>
<evidence type="ECO:0000313" key="2">
    <source>
        <dbReference type="Proteomes" id="UP000244005"/>
    </source>
</evidence>
<reference evidence="2" key="1">
    <citation type="journal article" date="2017" name="Cell">
        <title>Insights into land plant evolution garnered from the Marchantia polymorpha genome.</title>
        <authorList>
            <person name="Bowman J.L."/>
            <person name="Kohchi T."/>
            <person name="Yamato K.T."/>
            <person name="Jenkins J."/>
            <person name="Shu S."/>
            <person name="Ishizaki K."/>
            <person name="Yamaoka S."/>
            <person name="Nishihama R."/>
            <person name="Nakamura Y."/>
            <person name="Berger F."/>
            <person name="Adam C."/>
            <person name="Aki S.S."/>
            <person name="Althoff F."/>
            <person name="Araki T."/>
            <person name="Arteaga-Vazquez M.A."/>
            <person name="Balasubrmanian S."/>
            <person name="Barry K."/>
            <person name="Bauer D."/>
            <person name="Boehm C.R."/>
            <person name="Briginshaw L."/>
            <person name="Caballero-Perez J."/>
            <person name="Catarino B."/>
            <person name="Chen F."/>
            <person name="Chiyoda S."/>
            <person name="Chovatia M."/>
            <person name="Davies K.M."/>
            <person name="Delmans M."/>
            <person name="Demura T."/>
            <person name="Dierschke T."/>
            <person name="Dolan L."/>
            <person name="Dorantes-Acosta A.E."/>
            <person name="Eklund D.M."/>
            <person name="Florent S.N."/>
            <person name="Flores-Sandoval E."/>
            <person name="Fujiyama A."/>
            <person name="Fukuzawa H."/>
            <person name="Galik B."/>
            <person name="Grimanelli D."/>
            <person name="Grimwood J."/>
            <person name="Grossniklaus U."/>
            <person name="Hamada T."/>
            <person name="Haseloff J."/>
            <person name="Hetherington A.J."/>
            <person name="Higo A."/>
            <person name="Hirakawa Y."/>
            <person name="Hundley H.N."/>
            <person name="Ikeda Y."/>
            <person name="Inoue K."/>
            <person name="Inoue S.I."/>
            <person name="Ishida S."/>
            <person name="Jia Q."/>
            <person name="Kakita M."/>
            <person name="Kanazawa T."/>
            <person name="Kawai Y."/>
            <person name="Kawashima T."/>
            <person name="Kennedy M."/>
            <person name="Kinose K."/>
            <person name="Kinoshita T."/>
            <person name="Kohara Y."/>
            <person name="Koide E."/>
            <person name="Komatsu K."/>
            <person name="Kopischke S."/>
            <person name="Kubo M."/>
            <person name="Kyozuka J."/>
            <person name="Lagercrantz U."/>
            <person name="Lin S.S."/>
            <person name="Lindquist E."/>
            <person name="Lipzen A.M."/>
            <person name="Lu C.W."/>
            <person name="De Luna E."/>
            <person name="Martienssen R.A."/>
            <person name="Minamino N."/>
            <person name="Mizutani M."/>
            <person name="Mizutani M."/>
            <person name="Mochizuki N."/>
            <person name="Monte I."/>
            <person name="Mosher R."/>
            <person name="Nagasaki H."/>
            <person name="Nakagami H."/>
            <person name="Naramoto S."/>
            <person name="Nishitani K."/>
            <person name="Ohtani M."/>
            <person name="Okamoto T."/>
            <person name="Okumura M."/>
            <person name="Phillips J."/>
            <person name="Pollak B."/>
            <person name="Reinders A."/>
            <person name="Rovekamp M."/>
            <person name="Sano R."/>
            <person name="Sawa S."/>
            <person name="Schmid M.W."/>
            <person name="Shirakawa M."/>
            <person name="Solano R."/>
            <person name="Spunde A."/>
            <person name="Suetsugu N."/>
            <person name="Sugano S."/>
            <person name="Sugiyama A."/>
            <person name="Sun R."/>
            <person name="Suzuki Y."/>
            <person name="Takenaka M."/>
            <person name="Takezawa D."/>
            <person name="Tomogane H."/>
            <person name="Tsuzuki M."/>
            <person name="Ueda T."/>
            <person name="Umeda M."/>
            <person name="Ward J.M."/>
            <person name="Watanabe Y."/>
            <person name="Yazaki K."/>
            <person name="Yokoyama R."/>
            <person name="Yoshitake Y."/>
            <person name="Yotsui I."/>
            <person name="Zachgo S."/>
            <person name="Schmutz J."/>
        </authorList>
    </citation>
    <scope>NUCLEOTIDE SEQUENCE [LARGE SCALE GENOMIC DNA]</scope>
    <source>
        <strain evidence="2">Tak-1</strain>
    </source>
</reference>
<gene>
    <name evidence="1" type="ORF">MARPO_0031s0121</name>
</gene>
<accession>A0A2R6X7T2</accession>
<dbReference type="Gramene" id="Mp2g04660.1">
    <property type="protein sequence ID" value="Mp2g04660.1.cds1"/>
    <property type="gene ID" value="Mp2g04660"/>
</dbReference>
<organism evidence="1 2">
    <name type="scientific">Marchantia polymorpha</name>
    <name type="common">Common liverwort</name>
    <name type="synonym">Marchantia aquatica</name>
    <dbReference type="NCBI Taxonomy" id="3197"/>
    <lineage>
        <taxon>Eukaryota</taxon>
        <taxon>Viridiplantae</taxon>
        <taxon>Streptophyta</taxon>
        <taxon>Embryophyta</taxon>
        <taxon>Marchantiophyta</taxon>
        <taxon>Marchantiopsida</taxon>
        <taxon>Marchantiidae</taxon>
        <taxon>Marchantiales</taxon>
        <taxon>Marchantiaceae</taxon>
        <taxon>Marchantia</taxon>
    </lineage>
</organism>
<dbReference type="Proteomes" id="UP000244005">
    <property type="component" value="Unassembled WGS sequence"/>
</dbReference>
<keyword evidence="2" id="KW-1185">Reference proteome</keyword>
<protein>
    <submittedName>
        <fullName evidence="1">Uncharacterized protein</fullName>
    </submittedName>
</protein>
<dbReference type="EMBL" id="KZ772703">
    <property type="protein sequence ID" value="PTQ42153.1"/>
    <property type="molecule type" value="Genomic_DNA"/>
</dbReference>
<proteinExistence type="predicted"/>